<feature type="transmembrane region" description="Helical" evidence="2">
    <location>
        <begin position="196"/>
        <end position="218"/>
    </location>
</feature>
<keyword evidence="2" id="KW-0812">Transmembrane</keyword>
<evidence type="ECO:0000256" key="2">
    <source>
        <dbReference type="SAM" id="Phobius"/>
    </source>
</evidence>
<evidence type="ECO:0000256" key="1">
    <source>
        <dbReference type="SAM" id="MobiDB-lite"/>
    </source>
</evidence>
<accession>A0AAD5UT20</accession>
<protein>
    <submittedName>
        <fullName evidence="3">Uncharacterized protein</fullName>
    </submittedName>
</protein>
<feature type="region of interest" description="Disordered" evidence="1">
    <location>
        <begin position="136"/>
        <end position="187"/>
    </location>
</feature>
<evidence type="ECO:0000313" key="3">
    <source>
        <dbReference type="EMBL" id="KAJ3476995.1"/>
    </source>
</evidence>
<evidence type="ECO:0000313" key="4">
    <source>
        <dbReference type="Proteomes" id="UP001212997"/>
    </source>
</evidence>
<keyword evidence="4" id="KW-1185">Reference proteome</keyword>
<comment type="caution">
    <text evidence="3">The sequence shown here is derived from an EMBL/GenBank/DDBJ whole genome shotgun (WGS) entry which is preliminary data.</text>
</comment>
<reference evidence="3" key="1">
    <citation type="submission" date="2022-07" db="EMBL/GenBank/DDBJ databases">
        <title>Genome Sequence of Physisporinus lineatus.</title>
        <authorList>
            <person name="Buettner E."/>
        </authorList>
    </citation>
    <scope>NUCLEOTIDE SEQUENCE</scope>
    <source>
        <strain evidence="3">VT162</strain>
    </source>
</reference>
<gene>
    <name evidence="3" type="ORF">NLI96_g10769</name>
</gene>
<feature type="compositionally biased region" description="Polar residues" evidence="1">
    <location>
        <begin position="149"/>
        <end position="166"/>
    </location>
</feature>
<organism evidence="3 4">
    <name type="scientific">Meripilus lineatus</name>
    <dbReference type="NCBI Taxonomy" id="2056292"/>
    <lineage>
        <taxon>Eukaryota</taxon>
        <taxon>Fungi</taxon>
        <taxon>Dikarya</taxon>
        <taxon>Basidiomycota</taxon>
        <taxon>Agaricomycotina</taxon>
        <taxon>Agaricomycetes</taxon>
        <taxon>Polyporales</taxon>
        <taxon>Meripilaceae</taxon>
        <taxon>Meripilus</taxon>
    </lineage>
</organism>
<proteinExistence type="predicted"/>
<dbReference type="Gene3D" id="2.60.120.260">
    <property type="entry name" value="Galactose-binding domain-like"/>
    <property type="match status" value="1"/>
</dbReference>
<feature type="region of interest" description="Disordered" evidence="1">
    <location>
        <begin position="310"/>
        <end position="348"/>
    </location>
</feature>
<dbReference type="AlphaFoldDB" id="A0AAD5UT20"/>
<sequence length="348" mass="37238">MVNAHLIDDADPQVKYIGTWTRRGGPAEYLNTTSFSDVPGDYATFAFSGTQVLVYGTRVPGNYFMRSTYSIDGETPTVLDFPSWQLSSNQYACQFYDSGPLSNSKHTITVTNNGTLFYLDYFEVITPDSVGSLWPSAGSTPTAGGGGITSVSNIPQDTAPTSTPRETISHPASIPLETTGPVQGPSDKRHGWTSGLIAGIVLACVIPSVLVVAALIQLQAAGLEVSPSSPVLEEHPKPSSSSCPPSTVSGVFLPHLRNSQPSGAVVISPNPPENSKRKRHTIDVITTRSELPAMREIRPITTCLERQNGQHEIGQGQSTVGGNRFDDPDGVEHTSFVLTDIPPPSYRQ</sequence>
<name>A0AAD5UT20_9APHY</name>
<keyword evidence="2" id="KW-0472">Membrane</keyword>
<keyword evidence="2" id="KW-1133">Transmembrane helix</keyword>
<dbReference type="EMBL" id="JANAWD010000643">
    <property type="protein sequence ID" value="KAJ3476995.1"/>
    <property type="molecule type" value="Genomic_DNA"/>
</dbReference>
<dbReference type="Proteomes" id="UP001212997">
    <property type="component" value="Unassembled WGS sequence"/>
</dbReference>